<keyword evidence="2" id="KW-1185">Reference proteome</keyword>
<name>A0A7J8JIE1_ROUAE</name>
<sequence length="139" mass="16061">MKALRSRTIIPILWNRNLRLRDAKQLKCRLYKDKDFLSFLCVCLIFLTALSPAVRTVPGTEYVLNKYSLNVNELVHTSVNDAPTGLSIPTNLCVLDPLLQCFWDTWLFEVLRDKFKWAVQNRMLCPIVPVVGTPFYINS</sequence>
<reference evidence="1 2" key="1">
    <citation type="journal article" date="2020" name="Nature">
        <title>Six reference-quality genomes reveal evolution of bat adaptations.</title>
        <authorList>
            <person name="Jebb D."/>
            <person name="Huang Z."/>
            <person name="Pippel M."/>
            <person name="Hughes G.M."/>
            <person name="Lavrichenko K."/>
            <person name="Devanna P."/>
            <person name="Winkler S."/>
            <person name="Jermiin L.S."/>
            <person name="Skirmuntt E.C."/>
            <person name="Katzourakis A."/>
            <person name="Burkitt-Gray L."/>
            <person name="Ray D.A."/>
            <person name="Sullivan K.A.M."/>
            <person name="Roscito J.G."/>
            <person name="Kirilenko B.M."/>
            <person name="Davalos L.M."/>
            <person name="Corthals A.P."/>
            <person name="Power M.L."/>
            <person name="Jones G."/>
            <person name="Ransome R.D."/>
            <person name="Dechmann D.K.N."/>
            <person name="Locatelli A.G."/>
            <person name="Puechmaille S.J."/>
            <person name="Fedrigo O."/>
            <person name="Jarvis E.D."/>
            <person name="Hiller M."/>
            <person name="Vernes S.C."/>
            <person name="Myers E.W."/>
            <person name="Teeling E.C."/>
        </authorList>
    </citation>
    <scope>NUCLEOTIDE SEQUENCE [LARGE SCALE GENOMIC DNA]</scope>
    <source>
        <strain evidence="1">MRouAeg1</strain>
        <tissue evidence="1">Muscle</tissue>
    </source>
</reference>
<dbReference type="EMBL" id="JACASE010000002">
    <property type="protein sequence ID" value="KAF6496085.1"/>
    <property type="molecule type" value="Genomic_DNA"/>
</dbReference>
<proteinExistence type="predicted"/>
<protein>
    <submittedName>
        <fullName evidence="1">Uncharacterized protein</fullName>
    </submittedName>
</protein>
<gene>
    <name evidence="1" type="ORF">HJG63_010317</name>
</gene>
<evidence type="ECO:0000313" key="1">
    <source>
        <dbReference type="EMBL" id="KAF6496085.1"/>
    </source>
</evidence>
<organism evidence="1 2">
    <name type="scientific">Rousettus aegyptiacus</name>
    <name type="common">Egyptian fruit bat</name>
    <name type="synonym">Pteropus aegyptiacus</name>
    <dbReference type="NCBI Taxonomy" id="9407"/>
    <lineage>
        <taxon>Eukaryota</taxon>
        <taxon>Metazoa</taxon>
        <taxon>Chordata</taxon>
        <taxon>Craniata</taxon>
        <taxon>Vertebrata</taxon>
        <taxon>Euteleostomi</taxon>
        <taxon>Mammalia</taxon>
        <taxon>Eutheria</taxon>
        <taxon>Laurasiatheria</taxon>
        <taxon>Chiroptera</taxon>
        <taxon>Yinpterochiroptera</taxon>
        <taxon>Pteropodoidea</taxon>
        <taxon>Pteropodidae</taxon>
        <taxon>Rousettinae</taxon>
        <taxon>Rousettus</taxon>
    </lineage>
</organism>
<comment type="caution">
    <text evidence="1">The sequence shown here is derived from an EMBL/GenBank/DDBJ whole genome shotgun (WGS) entry which is preliminary data.</text>
</comment>
<evidence type="ECO:0000313" key="2">
    <source>
        <dbReference type="Proteomes" id="UP000593571"/>
    </source>
</evidence>
<accession>A0A7J8JIE1</accession>
<dbReference type="Proteomes" id="UP000593571">
    <property type="component" value="Unassembled WGS sequence"/>
</dbReference>
<dbReference type="AlphaFoldDB" id="A0A7J8JIE1"/>